<sequence>MSPPTISRNNSRASSSGGSPVLPPDAVDLVVEDKEADDRRPGPSRLRQVYRRGFVGVEWKRVKLKSKEQGKNEWRRVSTSSEPSSLKTRMWMRSRKRSAGKRNLRIKKSSRVLAENVKLWSHARLLRQHIYWTKIIHGHNDSFLFWSTTHAHLHLFFSSLPCFFFCLDMTTHHVGNTVTFNCIHNPSSFSAS</sequence>
<proteinExistence type="predicted"/>
<feature type="region of interest" description="Disordered" evidence="1">
    <location>
        <begin position="1"/>
        <end position="25"/>
    </location>
</feature>
<feature type="compositionally biased region" description="Low complexity" evidence="1">
    <location>
        <begin position="7"/>
        <end position="25"/>
    </location>
</feature>
<dbReference type="AlphaFoldDB" id="A0A4S8MD69"/>
<accession>A0A4S8MD69</accession>
<name>A0A4S8MD69_DENBC</name>
<dbReference type="EMBL" id="ML179106">
    <property type="protein sequence ID" value="THV00282.1"/>
    <property type="molecule type" value="Genomic_DNA"/>
</dbReference>
<dbReference type="Proteomes" id="UP000297245">
    <property type="component" value="Unassembled WGS sequence"/>
</dbReference>
<evidence type="ECO:0000313" key="2">
    <source>
        <dbReference type="EMBL" id="THV00282.1"/>
    </source>
</evidence>
<organism evidence="2 3">
    <name type="scientific">Dendrothele bispora (strain CBS 962.96)</name>
    <dbReference type="NCBI Taxonomy" id="1314807"/>
    <lineage>
        <taxon>Eukaryota</taxon>
        <taxon>Fungi</taxon>
        <taxon>Dikarya</taxon>
        <taxon>Basidiomycota</taxon>
        <taxon>Agaricomycotina</taxon>
        <taxon>Agaricomycetes</taxon>
        <taxon>Agaricomycetidae</taxon>
        <taxon>Agaricales</taxon>
        <taxon>Agaricales incertae sedis</taxon>
        <taxon>Dendrothele</taxon>
    </lineage>
</organism>
<evidence type="ECO:0000256" key="1">
    <source>
        <dbReference type="SAM" id="MobiDB-lite"/>
    </source>
</evidence>
<gene>
    <name evidence="2" type="ORF">K435DRAFT_461890</name>
</gene>
<evidence type="ECO:0000313" key="3">
    <source>
        <dbReference type="Proteomes" id="UP000297245"/>
    </source>
</evidence>
<reference evidence="2 3" key="1">
    <citation type="journal article" date="2019" name="Nat. Ecol. Evol.">
        <title>Megaphylogeny resolves global patterns of mushroom evolution.</title>
        <authorList>
            <person name="Varga T."/>
            <person name="Krizsan K."/>
            <person name="Foldi C."/>
            <person name="Dima B."/>
            <person name="Sanchez-Garcia M."/>
            <person name="Sanchez-Ramirez S."/>
            <person name="Szollosi G.J."/>
            <person name="Szarkandi J.G."/>
            <person name="Papp V."/>
            <person name="Albert L."/>
            <person name="Andreopoulos W."/>
            <person name="Angelini C."/>
            <person name="Antonin V."/>
            <person name="Barry K.W."/>
            <person name="Bougher N.L."/>
            <person name="Buchanan P."/>
            <person name="Buyck B."/>
            <person name="Bense V."/>
            <person name="Catcheside P."/>
            <person name="Chovatia M."/>
            <person name="Cooper J."/>
            <person name="Damon W."/>
            <person name="Desjardin D."/>
            <person name="Finy P."/>
            <person name="Geml J."/>
            <person name="Haridas S."/>
            <person name="Hughes K."/>
            <person name="Justo A."/>
            <person name="Karasinski D."/>
            <person name="Kautmanova I."/>
            <person name="Kiss B."/>
            <person name="Kocsube S."/>
            <person name="Kotiranta H."/>
            <person name="LaButti K.M."/>
            <person name="Lechner B.E."/>
            <person name="Liimatainen K."/>
            <person name="Lipzen A."/>
            <person name="Lukacs Z."/>
            <person name="Mihaltcheva S."/>
            <person name="Morgado L.N."/>
            <person name="Niskanen T."/>
            <person name="Noordeloos M.E."/>
            <person name="Ohm R.A."/>
            <person name="Ortiz-Santana B."/>
            <person name="Ovrebo C."/>
            <person name="Racz N."/>
            <person name="Riley R."/>
            <person name="Savchenko A."/>
            <person name="Shiryaev A."/>
            <person name="Soop K."/>
            <person name="Spirin V."/>
            <person name="Szebenyi C."/>
            <person name="Tomsovsky M."/>
            <person name="Tulloss R.E."/>
            <person name="Uehling J."/>
            <person name="Grigoriev I.V."/>
            <person name="Vagvolgyi C."/>
            <person name="Papp T."/>
            <person name="Martin F.M."/>
            <person name="Miettinen O."/>
            <person name="Hibbett D.S."/>
            <person name="Nagy L.G."/>
        </authorList>
    </citation>
    <scope>NUCLEOTIDE SEQUENCE [LARGE SCALE GENOMIC DNA]</scope>
    <source>
        <strain evidence="2 3">CBS 962.96</strain>
    </source>
</reference>
<protein>
    <submittedName>
        <fullName evidence="2">Uncharacterized protein</fullName>
    </submittedName>
</protein>
<keyword evidence="3" id="KW-1185">Reference proteome</keyword>